<gene>
    <name evidence="1" type="ORF">PIB30_031838</name>
</gene>
<keyword evidence="2" id="KW-1185">Reference proteome</keyword>
<protein>
    <submittedName>
        <fullName evidence="1">Uncharacterized protein</fullName>
    </submittedName>
</protein>
<reference evidence="1 2" key="1">
    <citation type="journal article" date="2023" name="Plants (Basel)">
        <title>Bridging the Gap: Combining Genomics and Transcriptomics Approaches to Understand Stylosanthes scabra, an Orphan Legume from the Brazilian Caatinga.</title>
        <authorList>
            <person name="Ferreira-Neto J.R.C."/>
            <person name="da Silva M.D."/>
            <person name="Binneck E."/>
            <person name="de Melo N.F."/>
            <person name="da Silva R.H."/>
            <person name="de Melo A.L.T.M."/>
            <person name="Pandolfi V."/>
            <person name="Bustamante F.O."/>
            <person name="Brasileiro-Vidal A.C."/>
            <person name="Benko-Iseppon A.M."/>
        </authorList>
    </citation>
    <scope>NUCLEOTIDE SEQUENCE [LARGE SCALE GENOMIC DNA]</scope>
    <source>
        <tissue evidence="1">Leaves</tissue>
    </source>
</reference>
<comment type="caution">
    <text evidence="1">The sequence shown here is derived from an EMBL/GenBank/DDBJ whole genome shotgun (WGS) entry which is preliminary data.</text>
</comment>
<dbReference type="EMBL" id="JASCZI010060553">
    <property type="protein sequence ID" value="MED6133827.1"/>
    <property type="molecule type" value="Genomic_DNA"/>
</dbReference>
<dbReference type="Proteomes" id="UP001341840">
    <property type="component" value="Unassembled WGS sequence"/>
</dbReference>
<evidence type="ECO:0000313" key="1">
    <source>
        <dbReference type="EMBL" id="MED6133827.1"/>
    </source>
</evidence>
<name>A0ABU6SBZ5_9FABA</name>
<organism evidence="1 2">
    <name type="scientific">Stylosanthes scabra</name>
    <dbReference type="NCBI Taxonomy" id="79078"/>
    <lineage>
        <taxon>Eukaryota</taxon>
        <taxon>Viridiplantae</taxon>
        <taxon>Streptophyta</taxon>
        <taxon>Embryophyta</taxon>
        <taxon>Tracheophyta</taxon>
        <taxon>Spermatophyta</taxon>
        <taxon>Magnoliopsida</taxon>
        <taxon>eudicotyledons</taxon>
        <taxon>Gunneridae</taxon>
        <taxon>Pentapetalae</taxon>
        <taxon>rosids</taxon>
        <taxon>fabids</taxon>
        <taxon>Fabales</taxon>
        <taxon>Fabaceae</taxon>
        <taxon>Papilionoideae</taxon>
        <taxon>50 kb inversion clade</taxon>
        <taxon>dalbergioids sensu lato</taxon>
        <taxon>Dalbergieae</taxon>
        <taxon>Pterocarpus clade</taxon>
        <taxon>Stylosanthes</taxon>
    </lineage>
</organism>
<sequence>MTAFESHSTMSFLNSRVQAMLRPLYFLFSGNESTLLFSVEGFLYFLDHLDFQNRIGGPRIALLMDFFVPLSPELPAGCSKHVHPNEIMLPVKIFFQVHRNPFIKVCSKKSRDFIHFDELSPDDRNLRAVSHGVKGVFNSLSTQLAVTIPTKDSHLPLICEDFLEGTSSQAFCRWRQRSTENSPSSEYFQPIPSSPSSLFGVGTEKIFSATSSGRSSIPSTRLSSQTGLVVRGSNRGDTSFVDAHEYGGLTRSYLPRFSAN</sequence>
<accession>A0ABU6SBZ5</accession>
<proteinExistence type="predicted"/>
<evidence type="ECO:0000313" key="2">
    <source>
        <dbReference type="Proteomes" id="UP001341840"/>
    </source>
</evidence>